<reference evidence="2" key="1">
    <citation type="submission" date="2020-01" db="EMBL/GenBank/DDBJ databases">
        <authorList>
            <person name="Meier V. D."/>
            <person name="Meier V D."/>
        </authorList>
    </citation>
    <scope>NUCLEOTIDE SEQUENCE</scope>
    <source>
        <strain evidence="2">HLG_WM_MAG_02</strain>
    </source>
</reference>
<organism evidence="2">
    <name type="scientific">uncultured Sulfurovum sp</name>
    <dbReference type="NCBI Taxonomy" id="269237"/>
    <lineage>
        <taxon>Bacteria</taxon>
        <taxon>Pseudomonadati</taxon>
        <taxon>Campylobacterota</taxon>
        <taxon>Epsilonproteobacteria</taxon>
        <taxon>Campylobacterales</taxon>
        <taxon>Sulfurovaceae</taxon>
        <taxon>Sulfurovum</taxon>
        <taxon>environmental samples</taxon>
    </lineage>
</organism>
<keyword evidence="1" id="KW-0472">Membrane</keyword>
<feature type="transmembrane region" description="Helical" evidence="1">
    <location>
        <begin position="287"/>
        <end position="305"/>
    </location>
</feature>
<gene>
    <name evidence="2" type="ORF">HELGO_WM11447</name>
</gene>
<accession>A0A6S6SJU3</accession>
<proteinExistence type="predicted"/>
<keyword evidence="1" id="KW-0812">Transmembrane</keyword>
<name>A0A6S6SJU3_9BACT</name>
<keyword evidence="1" id="KW-1133">Transmembrane helix</keyword>
<sequence length="374" mass="43339">MIYVKVFFISMLFIVNILCAEDVEYAFNISNEKPYEQEAIFLEVNLTQVDVSKVMLFKFSLKESEEYEFHQIGFKEHEKYHDLRHEYGYLIYPKKSGEVFLKFSMIKSSTDDDKVAYSISGDRDNVKGLQKEDVVVELKPLLLEVKPLPKAIDLVGDFTLIHTLDKKETEAYDPVNLSVELKGEGRLFPFELLKENEAYKIFTQSPKAKIFYSQKGSSSSLRWDYAISAKESFSLPKVNLKAFNPKTQKTYDLGFPAYFIKVNKVEVASLLDKVDYPAKSKGIDWDFWSWFFSYVVVFVAGLLMPRNLFKRKKLRIENREDILNENIKLAKSHKALLRVLLVENDVRFSKAIKALEGVVYNGEKVSLSKIKELI</sequence>
<evidence type="ECO:0008006" key="3">
    <source>
        <dbReference type="Google" id="ProtNLM"/>
    </source>
</evidence>
<evidence type="ECO:0000313" key="2">
    <source>
        <dbReference type="EMBL" id="CAA6805306.1"/>
    </source>
</evidence>
<dbReference type="AlphaFoldDB" id="A0A6S6SJU3"/>
<protein>
    <recommendedName>
        <fullName evidence="3">BatD</fullName>
    </recommendedName>
</protein>
<evidence type="ECO:0000256" key="1">
    <source>
        <dbReference type="SAM" id="Phobius"/>
    </source>
</evidence>
<dbReference type="EMBL" id="CACVAZ010000023">
    <property type="protein sequence ID" value="CAA6805306.1"/>
    <property type="molecule type" value="Genomic_DNA"/>
</dbReference>